<proteinExistence type="predicted"/>
<evidence type="ECO:0000313" key="2">
    <source>
        <dbReference type="EMBL" id="GGZ10918.1"/>
    </source>
</evidence>
<sequence length="200" mass="22773">MKPVRQTRFHGRHETRGRTCDWPGCAEAGEYRAPGGRASGADGPGDFRWFCLDHVREFNAGYDYFEGMSADEIFRAQSPLHGWEQQARAFRPDAGIDSTPRWADFADPLEAISARARAHARLRREGMAAAQAGFTPTEQRALEVMGLGADTDRRTLRLRYSRLLRQYHPDHNGGDRGHERRLQQVVEAYQLLKRARAFFA</sequence>
<dbReference type="PROSITE" id="PS50076">
    <property type="entry name" value="DNAJ_2"/>
    <property type="match status" value="1"/>
</dbReference>
<dbReference type="Gene3D" id="1.10.287.110">
    <property type="entry name" value="DnaJ domain"/>
    <property type="match status" value="1"/>
</dbReference>
<dbReference type="EMBL" id="BMZA01000011">
    <property type="protein sequence ID" value="GGZ10918.1"/>
    <property type="molecule type" value="Genomic_DNA"/>
</dbReference>
<reference evidence="2" key="2">
    <citation type="submission" date="2020-09" db="EMBL/GenBank/DDBJ databases">
        <authorList>
            <person name="Sun Q."/>
            <person name="Kim S."/>
        </authorList>
    </citation>
    <scope>NUCLEOTIDE SEQUENCE</scope>
    <source>
        <strain evidence="2">KCTC 32255</strain>
    </source>
</reference>
<reference evidence="2" key="1">
    <citation type="journal article" date="2014" name="Int. J. Syst. Evol. Microbiol.">
        <title>Complete genome sequence of Corynebacterium casei LMG S-19264T (=DSM 44701T), isolated from a smear-ripened cheese.</title>
        <authorList>
            <consortium name="US DOE Joint Genome Institute (JGI-PGF)"/>
            <person name="Walter F."/>
            <person name="Albersmeier A."/>
            <person name="Kalinowski J."/>
            <person name="Ruckert C."/>
        </authorList>
    </citation>
    <scope>NUCLEOTIDE SEQUENCE</scope>
    <source>
        <strain evidence="2">KCTC 32255</strain>
    </source>
</reference>
<dbReference type="InterPro" id="IPR001623">
    <property type="entry name" value="DnaJ_domain"/>
</dbReference>
<dbReference type="SUPFAM" id="SSF46565">
    <property type="entry name" value="Chaperone J-domain"/>
    <property type="match status" value="1"/>
</dbReference>
<dbReference type="CDD" id="cd06257">
    <property type="entry name" value="DnaJ"/>
    <property type="match status" value="1"/>
</dbReference>
<dbReference type="PRINTS" id="PR00625">
    <property type="entry name" value="JDOMAIN"/>
</dbReference>
<evidence type="ECO:0000259" key="1">
    <source>
        <dbReference type="PROSITE" id="PS50076"/>
    </source>
</evidence>
<protein>
    <submittedName>
        <fullName evidence="2">Molecular chaperone DnaJ</fullName>
    </submittedName>
</protein>
<dbReference type="AlphaFoldDB" id="A0A918PI34"/>
<comment type="caution">
    <text evidence="2">The sequence shown here is derived from an EMBL/GenBank/DDBJ whole genome shotgun (WGS) entry which is preliminary data.</text>
</comment>
<dbReference type="InterPro" id="IPR036869">
    <property type="entry name" value="J_dom_sf"/>
</dbReference>
<gene>
    <name evidence="2" type="ORF">GCM10011614_27460</name>
</gene>
<dbReference type="Pfam" id="PF00226">
    <property type="entry name" value="DnaJ"/>
    <property type="match status" value="1"/>
</dbReference>
<keyword evidence="3" id="KW-1185">Reference proteome</keyword>
<name>A0A918PI34_9SPHN</name>
<feature type="domain" description="J" evidence="1">
    <location>
        <begin position="140"/>
        <end position="197"/>
    </location>
</feature>
<dbReference type="Proteomes" id="UP000648075">
    <property type="component" value="Unassembled WGS sequence"/>
</dbReference>
<dbReference type="SMART" id="SM00271">
    <property type="entry name" value="DnaJ"/>
    <property type="match status" value="1"/>
</dbReference>
<organism evidence="2 3">
    <name type="scientific">Novosphingobium colocasiae</name>
    <dbReference type="NCBI Taxonomy" id="1256513"/>
    <lineage>
        <taxon>Bacteria</taxon>
        <taxon>Pseudomonadati</taxon>
        <taxon>Pseudomonadota</taxon>
        <taxon>Alphaproteobacteria</taxon>
        <taxon>Sphingomonadales</taxon>
        <taxon>Sphingomonadaceae</taxon>
        <taxon>Novosphingobium</taxon>
    </lineage>
</organism>
<accession>A0A918PI34</accession>
<evidence type="ECO:0000313" key="3">
    <source>
        <dbReference type="Proteomes" id="UP000648075"/>
    </source>
</evidence>